<dbReference type="RefSeq" id="XP_037220973.1">
    <property type="nucleotide sequence ID" value="XM_037363052.1"/>
</dbReference>
<dbReference type="GO" id="GO:0016787">
    <property type="term" value="F:hydrolase activity"/>
    <property type="evidence" value="ECO:0007669"/>
    <property type="project" value="UniProtKB-KW"/>
</dbReference>
<dbReference type="PANTHER" id="PTHR43248:SF25">
    <property type="entry name" value="AB HYDROLASE-1 DOMAIN-CONTAINING PROTEIN-RELATED"/>
    <property type="match status" value="1"/>
</dbReference>
<evidence type="ECO:0000313" key="5">
    <source>
        <dbReference type="EMBL" id="KAF7304001.1"/>
    </source>
</evidence>
<organism evidence="5 6">
    <name type="scientific">Mycena indigotica</name>
    <dbReference type="NCBI Taxonomy" id="2126181"/>
    <lineage>
        <taxon>Eukaryota</taxon>
        <taxon>Fungi</taxon>
        <taxon>Dikarya</taxon>
        <taxon>Basidiomycota</taxon>
        <taxon>Agaricomycotina</taxon>
        <taxon>Agaricomycetes</taxon>
        <taxon>Agaricomycetidae</taxon>
        <taxon>Agaricales</taxon>
        <taxon>Marasmiineae</taxon>
        <taxon>Mycenaceae</taxon>
        <taxon>Mycena</taxon>
    </lineage>
</organism>
<dbReference type="InterPro" id="IPR013595">
    <property type="entry name" value="Pept_S33_TAP-like_C"/>
</dbReference>
<accession>A0A8H6SSQ9</accession>
<gene>
    <name evidence="5" type="ORF">MIND_00631300</name>
</gene>
<evidence type="ECO:0000259" key="4">
    <source>
        <dbReference type="Pfam" id="PF08386"/>
    </source>
</evidence>
<dbReference type="InterPro" id="IPR051601">
    <property type="entry name" value="Serine_prot/Carboxylest_S33"/>
</dbReference>
<reference evidence="5" key="1">
    <citation type="submission" date="2020-05" db="EMBL/GenBank/DDBJ databases">
        <title>Mycena genomes resolve the evolution of fungal bioluminescence.</title>
        <authorList>
            <person name="Tsai I.J."/>
        </authorList>
    </citation>
    <scope>NUCLEOTIDE SEQUENCE</scope>
    <source>
        <strain evidence="5">171206Taipei</strain>
    </source>
</reference>
<name>A0A8H6SSQ9_9AGAR</name>
<feature type="domain" description="AB hydrolase-1" evidence="3">
    <location>
        <begin position="120"/>
        <end position="279"/>
    </location>
</feature>
<dbReference type="Pfam" id="PF08386">
    <property type="entry name" value="Abhydrolase_4"/>
    <property type="match status" value="1"/>
</dbReference>
<keyword evidence="6" id="KW-1185">Reference proteome</keyword>
<evidence type="ECO:0000256" key="2">
    <source>
        <dbReference type="ARBA" id="ARBA00022801"/>
    </source>
</evidence>
<dbReference type="InterPro" id="IPR000073">
    <property type="entry name" value="AB_hydrolase_1"/>
</dbReference>
<dbReference type="Gene3D" id="3.40.50.1820">
    <property type="entry name" value="alpha/beta hydrolase"/>
    <property type="match status" value="1"/>
</dbReference>
<evidence type="ECO:0000259" key="3">
    <source>
        <dbReference type="Pfam" id="PF00561"/>
    </source>
</evidence>
<dbReference type="PANTHER" id="PTHR43248">
    <property type="entry name" value="2-SUCCINYL-6-HYDROXY-2,4-CYCLOHEXADIENE-1-CARBOXYLATE SYNTHASE"/>
    <property type="match status" value="1"/>
</dbReference>
<keyword evidence="2 5" id="KW-0378">Hydrolase</keyword>
<proteinExistence type="inferred from homology"/>
<dbReference type="Pfam" id="PF00561">
    <property type="entry name" value="Abhydrolase_1"/>
    <property type="match status" value="1"/>
</dbReference>
<dbReference type="SUPFAM" id="SSF53474">
    <property type="entry name" value="alpha/beta-Hydrolases"/>
    <property type="match status" value="1"/>
</dbReference>
<comment type="caution">
    <text evidence="5">The sequence shown here is derived from an EMBL/GenBank/DDBJ whole genome shotgun (WGS) entry which is preliminary data.</text>
</comment>
<protein>
    <submittedName>
        <fullName evidence="5">AB hydrolase-1 domain-containing protein</fullName>
    </submittedName>
</protein>
<feature type="domain" description="Peptidase S33 tripeptidyl aminopeptidase-like C-terminal" evidence="4">
    <location>
        <begin position="456"/>
        <end position="551"/>
    </location>
</feature>
<dbReference type="InterPro" id="IPR029058">
    <property type="entry name" value="AB_hydrolase_fold"/>
</dbReference>
<dbReference type="Proteomes" id="UP000636479">
    <property type="component" value="Unassembled WGS sequence"/>
</dbReference>
<sequence length="608" mass="65547">MRKLPRGRVQQRKLDDGKAGTRWSLRRRVIKTRTILELRTCALLSTVFSAVRVVSGQNTFDWSQLKPSTNLSWVPCNSGFECARLSVPFDYSSPSAGTAVIAVIRFRAQVSPTDPAYRGPILINPGGPGGSGVQFLLSIASQLSTVLGPNFDFVSFDPRGVLFSTPTVSLLGSTTETALWNAAAWPASLNASSDLTAFSRLWGLAQVQGQLAARRDSTGILKYLTTDNVARDMQSINQKLGYDKLQYYGFSYGTALGATFAAMFPDKIERMILDGVIGMEGWFQTNETIASTSIDAALGTFFTSCAAAGPSRCAFATSSSGTPKDISDRLTALTNDVRKQPVPVVTSAGYGLVDYSLLRETVFSSLYAPYDRFPILAQALADLERGNGTTLYAFSGLTQPLYQCGDSPSNADNANDVQIAVTCSDGAEIKDTFDQLVAFYHSVDKVSQFSEFLVGRQRVTCSGWKVYREGRFKWPGRVANTSFPILFVSNTADPATSKAGGLNTLADFPGSAILTQDSPGHTSLAATSFCTLGYISAYMNNGTLPPPGTTCSVDETLFGEDSTTGTVPQRVATRVLARAEAKEESIKQAVKSIRKALRPVSTRGIFWT</sequence>
<dbReference type="OrthoDB" id="425534at2759"/>
<evidence type="ECO:0000313" key="6">
    <source>
        <dbReference type="Proteomes" id="UP000636479"/>
    </source>
</evidence>
<comment type="similarity">
    <text evidence="1">Belongs to the peptidase S33 family.</text>
</comment>
<dbReference type="AlphaFoldDB" id="A0A8H6SSQ9"/>
<dbReference type="GeneID" id="59345568"/>
<dbReference type="EMBL" id="JACAZF010000005">
    <property type="protein sequence ID" value="KAF7304001.1"/>
    <property type="molecule type" value="Genomic_DNA"/>
</dbReference>
<evidence type="ECO:0000256" key="1">
    <source>
        <dbReference type="ARBA" id="ARBA00010088"/>
    </source>
</evidence>